<dbReference type="Gene3D" id="3.30.70.100">
    <property type="match status" value="1"/>
</dbReference>
<comment type="similarity">
    <text evidence="2">Belongs to the MscS (TC 1.A.23) family.</text>
</comment>
<accession>A0ABV5W0C5</accession>
<proteinExistence type="inferred from homology"/>
<feature type="transmembrane region" description="Helical" evidence="7">
    <location>
        <begin position="114"/>
        <end position="136"/>
    </location>
</feature>
<feature type="domain" description="Mechanosensitive ion channel transmembrane helices 2/3" evidence="10">
    <location>
        <begin position="100"/>
        <end position="133"/>
    </location>
</feature>
<dbReference type="SUPFAM" id="SSF50182">
    <property type="entry name" value="Sm-like ribonucleoproteins"/>
    <property type="match status" value="1"/>
</dbReference>
<name>A0ABV5W0C5_9BACL</name>
<reference evidence="11 12" key="1">
    <citation type="submission" date="2024-09" db="EMBL/GenBank/DDBJ databases">
        <authorList>
            <person name="Sun Q."/>
            <person name="Mori K."/>
        </authorList>
    </citation>
    <scope>NUCLEOTIDE SEQUENCE [LARGE SCALE GENOMIC DNA]</scope>
    <source>
        <strain evidence="11 12">JCM 12520</strain>
    </source>
</reference>
<dbReference type="Gene3D" id="1.10.287.1260">
    <property type="match status" value="1"/>
</dbReference>
<dbReference type="Pfam" id="PF21082">
    <property type="entry name" value="MS_channel_3rd"/>
    <property type="match status" value="1"/>
</dbReference>
<evidence type="ECO:0000256" key="7">
    <source>
        <dbReference type="SAM" id="Phobius"/>
    </source>
</evidence>
<dbReference type="InterPro" id="IPR011014">
    <property type="entry name" value="MscS_channel_TM-2"/>
</dbReference>
<evidence type="ECO:0000256" key="5">
    <source>
        <dbReference type="ARBA" id="ARBA00022989"/>
    </source>
</evidence>
<evidence type="ECO:0000256" key="6">
    <source>
        <dbReference type="ARBA" id="ARBA00023136"/>
    </source>
</evidence>
<dbReference type="Pfam" id="PF00924">
    <property type="entry name" value="MS_channel_2nd"/>
    <property type="match status" value="1"/>
</dbReference>
<dbReference type="InterPro" id="IPR006685">
    <property type="entry name" value="MscS_channel_2nd"/>
</dbReference>
<keyword evidence="5 7" id="KW-1133">Transmembrane helix</keyword>
<dbReference type="EMBL" id="JBHMAG010000014">
    <property type="protein sequence ID" value="MFB9754004.1"/>
    <property type="molecule type" value="Genomic_DNA"/>
</dbReference>
<comment type="caution">
    <text evidence="11">The sequence shown here is derived from an EMBL/GenBank/DDBJ whole genome shotgun (WGS) entry which is preliminary data.</text>
</comment>
<evidence type="ECO:0000256" key="1">
    <source>
        <dbReference type="ARBA" id="ARBA00004651"/>
    </source>
</evidence>
<feature type="domain" description="Mechanosensitive ion channel MscS" evidence="8">
    <location>
        <begin position="135"/>
        <end position="198"/>
    </location>
</feature>
<evidence type="ECO:0000256" key="4">
    <source>
        <dbReference type="ARBA" id="ARBA00022692"/>
    </source>
</evidence>
<dbReference type="SUPFAM" id="SSF82689">
    <property type="entry name" value="Mechanosensitive channel protein MscS (YggB), C-terminal domain"/>
    <property type="match status" value="1"/>
</dbReference>
<protein>
    <submittedName>
        <fullName evidence="11">Mechanosensitive ion channel family protein</fullName>
    </submittedName>
</protein>
<dbReference type="Pfam" id="PF21088">
    <property type="entry name" value="MS_channel_1st"/>
    <property type="match status" value="1"/>
</dbReference>
<dbReference type="PANTHER" id="PTHR30460:SF0">
    <property type="entry name" value="MODERATE CONDUCTANCE MECHANOSENSITIVE CHANNEL YBIO"/>
    <property type="match status" value="1"/>
</dbReference>
<dbReference type="SUPFAM" id="SSF82861">
    <property type="entry name" value="Mechanosensitive channel protein MscS (YggB), transmembrane region"/>
    <property type="match status" value="1"/>
</dbReference>
<feature type="domain" description="Mechanosensitive ion channel MscS C-terminal" evidence="9">
    <location>
        <begin position="205"/>
        <end position="287"/>
    </location>
</feature>
<keyword evidence="6 7" id="KW-0472">Membrane</keyword>
<dbReference type="PANTHER" id="PTHR30460">
    <property type="entry name" value="MODERATE CONDUCTANCE MECHANOSENSITIVE CHANNEL YBIO"/>
    <property type="match status" value="1"/>
</dbReference>
<dbReference type="InterPro" id="IPR011066">
    <property type="entry name" value="MscS_channel_C_sf"/>
</dbReference>
<comment type="subcellular location">
    <subcellularLocation>
        <location evidence="1">Cell membrane</location>
        <topology evidence="1">Multi-pass membrane protein</topology>
    </subcellularLocation>
</comment>
<dbReference type="InterPro" id="IPR049142">
    <property type="entry name" value="MS_channel_1st"/>
</dbReference>
<evidence type="ECO:0000313" key="11">
    <source>
        <dbReference type="EMBL" id="MFB9754004.1"/>
    </source>
</evidence>
<dbReference type="InterPro" id="IPR045276">
    <property type="entry name" value="YbiO_bact"/>
</dbReference>
<dbReference type="InterPro" id="IPR010920">
    <property type="entry name" value="LSM_dom_sf"/>
</dbReference>
<dbReference type="Gene3D" id="2.30.30.60">
    <property type="match status" value="1"/>
</dbReference>
<feature type="transmembrane region" description="Helical" evidence="7">
    <location>
        <begin position="42"/>
        <end position="64"/>
    </location>
</feature>
<feature type="transmembrane region" description="Helical" evidence="7">
    <location>
        <begin position="85"/>
        <end position="108"/>
    </location>
</feature>
<dbReference type="Proteomes" id="UP001589619">
    <property type="component" value="Unassembled WGS sequence"/>
</dbReference>
<organism evidence="11 12">
    <name type="scientific">Paenibacillus hodogayensis</name>
    <dbReference type="NCBI Taxonomy" id="279208"/>
    <lineage>
        <taxon>Bacteria</taxon>
        <taxon>Bacillati</taxon>
        <taxon>Bacillota</taxon>
        <taxon>Bacilli</taxon>
        <taxon>Bacillales</taxon>
        <taxon>Paenibacillaceae</taxon>
        <taxon>Paenibacillus</taxon>
    </lineage>
</organism>
<dbReference type="RefSeq" id="WP_344914541.1">
    <property type="nucleotide sequence ID" value="NZ_BAAAYO010000013.1"/>
</dbReference>
<keyword evidence="3" id="KW-1003">Cell membrane</keyword>
<evidence type="ECO:0000256" key="3">
    <source>
        <dbReference type="ARBA" id="ARBA00022475"/>
    </source>
</evidence>
<evidence type="ECO:0000313" key="12">
    <source>
        <dbReference type="Proteomes" id="UP001589619"/>
    </source>
</evidence>
<evidence type="ECO:0000259" key="10">
    <source>
        <dbReference type="Pfam" id="PF21088"/>
    </source>
</evidence>
<evidence type="ECO:0000259" key="8">
    <source>
        <dbReference type="Pfam" id="PF00924"/>
    </source>
</evidence>
<dbReference type="InterPro" id="IPR023408">
    <property type="entry name" value="MscS_beta-dom_sf"/>
</dbReference>
<gene>
    <name evidence="11" type="ORF">ACFFNY_20740</name>
</gene>
<keyword evidence="12" id="KW-1185">Reference proteome</keyword>
<evidence type="ECO:0000259" key="9">
    <source>
        <dbReference type="Pfam" id="PF21082"/>
    </source>
</evidence>
<keyword evidence="4 7" id="KW-0812">Transmembrane</keyword>
<evidence type="ECO:0000256" key="2">
    <source>
        <dbReference type="ARBA" id="ARBA00008017"/>
    </source>
</evidence>
<dbReference type="InterPro" id="IPR049278">
    <property type="entry name" value="MS_channel_C"/>
</dbReference>
<sequence>MDGNTNHTLAELVQDLSGWEHFKQTTWNYIVDPVNWTTWLTVVLKVIIIYAAGHIVNMITRRAVSHMIQEREKSPLKFDPRRTKTIGKLIGSLISSTVNFFMIILILSQFGFNLAPILAGAGVLGLAIGFGAQSLVKDVITGFFIIFEDQFAVGDVIQTGTFKGTVEEIGIRVTRIRNWTGEVHIIPNGLITQVTNFSSHNSLAVVDVTVAYEADLEKALVITKETVLRVYESSDLIVKEPVVLGVQTVTNTDVTLRISAECRPNTQADIMRVLNLELMKALEQNGLKKIG</sequence>